<feature type="region of interest" description="Disordered" evidence="3">
    <location>
        <begin position="1"/>
        <end position="24"/>
    </location>
</feature>
<name>A0ABN1TUA8_9ACTN</name>
<keyword evidence="2" id="KW-0349">Heme</keyword>
<evidence type="ECO:0000256" key="2">
    <source>
        <dbReference type="RuleBase" id="RU000461"/>
    </source>
</evidence>
<keyword evidence="2" id="KW-0560">Oxidoreductase</keyword>
<dbReference type="Gene3D" id="1.10.630.10">
    <property type="entry name" value="Cytochrome P450"/>
    <property type="match status" value="1"/>
</dbReference>
<protein>
    <submittedName>
        <fullName evidence="4">Cytochrome P450</fullName>
    </submittedName>
</protein>
<sequence length="427" mass="46571">MTVLTRHTGSDPRQEPAPEPAPDVDLDTVDLDTVDLFDPGLHADGDPHRIWAHLRRAAPLHRQTLPDGRNFASVTRYHDVRRVLSDSRAFTSERGSLLDQLGHGDEAAGQMMVSTDPPDHAALRRPLQHALQRNALEAARPRIRAAARAVLAPAADGRPFDLVTAALDFPMTFTGALMGIPEQDWPDLVRWTSMAASPEDPGFQIRNRHATLAIAHHELFSYFTEQTAARPDGSGDLLDLLAGLGSRAKTVYNCYSLLLGANATTPHAFTGTVLALLEHPDQLAEARRHPELVPSLVEEGLRWTSPASSFLRHAVEDVELEGGVLRKGEAVAAWVGSANRDETVFQEAARFDLRRTGNRHITFGAGAHYCLGAILARIALNELFTELLGRLEHLEPAGPVRRLRSNFIAGLGSMPVAMTLRPTGPQG</sequence>
<dbReference type="PANTHER" id="PTHR46696">
    <property type="entry name" value="P450, PUTATIVE (EUROFUNG)-RELATED"/>
    <property type="match status" value="1"/>
</dbReference>
<accession>A0ABN1TUA8</accession>
<dbReference type="EMBL" id="BAAALD010000058">
    <property type="protein sequence ID" value="GAA1102890.1"/>
    <property type="molecule type" value="Genomic_DNA"/>
</dbReference>
<dbReference type="InterPro" id="IPR036396">
    <property type="entry name" value="Cyt_P450_sf"/>
</dbReference>
<organism evidence="4 5">
    <name type="scientific">Kitasatospora arboriphila</name>
    <dbReference type="NCBI Taxonomy" id="258052"/>
    <lineage>
        <taxon>Bacteria</taxon>
        <taxon>Bacillati</taxon>
        <taxon>Actinomycetota</taxon>
        <taxon>Actinomycetes</taxon>
        <taxon>Kitasatosporales</taxon>
        <taxon>Streptomycetaceae</taxon>
        <taxon>Kitasatospora</taxon>
    </lineage>
</organism>
<proteinExistence type="inferred from homology"/>
<comment type="caution">
    <text evidence="4">The sequence shown here is derived from an EMBL/GenBank/DDBJ whole genome shotgun (WGS) entry which is preliminary data.</text>
</comment>
<dbReference type="Proteomes" id="UP001499987">
    <property type="component" value="Unassembled WGS sequence"/>
</dbReference>
<dbReference type="PANTHER" id="PTHR46696:SF1">
    <property type="entry name" value="CYTOCHROME P450 YJIB-RELATED"/>
    <property type="match status" value="1"/>
</dbReference>
<evidence type="ECO:0000313" key="4">
    <source>
        <dbReference type="EMBL" id="GAA1102890.1"/>
    </source>
</evidence>
<dbReference type="InterPro" id="IPR017972">
    <property type="entry name" value="Cyt_P450_CS"/>
</dbReference>
<evidence type="ECO:0000256" key="3">
    <source>
        <dbReference type="SAM" id="MobiDB-lite"/>
    </source>
</evidence>
<dbReference type="RefSeq" id="WP_344626083.1">
    <property type="nucleotide sequence ID" value="NZ_BAAALD010000058.1"/>
</dbReference>
<gene>
    <name evidence="4" type="ORF">GCM10009663_51780</name>
</gene>
<dbReference type="PROSITE" id="PS00086">
    <property type="entry name" value="CYTOCHROME_P450"/>
    <property type="match status" value="1"/>
</dbReference>
<keyword evidence="2" id="KW-0503">Monooxygenase</keyword>
<evidence type="ECO:0000256" key="1">
    <source>
        <dbReference type="ARBA" id="ARBA00010617"/>
    </source>
</evidence>
<dbReference type="InterPro" id="IPR001128">
    <property type="entry name" value="Cyt_P450"/>
</dbReference>
<dbReference type="SUPFAM" id="SSF48264">
    <property type="entry name" value="Cytochrome P450"/>
    <property type="match status" value="1"/>
</dbReference>
<evidence type="ECO:0000313" key="5">
    <source>
        <dbReference type="Proteomes" id="UP001499987"/>
    </source>
</evidence>
<keyword evidence="5" id="KW-1185">Reference proteome</keyword>
<keyword evidence="2" id="KW-0408">Iron</keyword>
<reference evidence="4 5" key="1">
    <citation type="journal article" date="2019" name="Int. J. Syst. Evol. Microbiol.">
        <title>The Global Catalogue of Microorganisms (GCM) 10K type strain sequencing project: providing services to taxonomists for standard genome sequencing and annotation.</title>
        <authorList>
            <consortium name="The Broad Institute Genomics Platform"/>
            <consortium name="The Broad Institute Genome Sequencing Center for Infectious Disease"/>
            <person name="Wu L."/>
            <person name="Ma J."/>
        </authorList>
    </citation>
    <scope>NUCLEOTIDE SEQUENCE [LARGE SCALE GENOMIC DNA]</scope>
    <source>
        <strain evidence="4 5">JCM 13002</strain>
    </source>
</reference>
<keyword evidence="2" id="KW-0479">Metal-binding</keyword>
<dbReference type="Pfam" id="PF00067">
    <property type="entry name" value="p450"/>
    <property type="match status" value="1"/>
</dbReference>
<comment type="similarity">
    <text evidence="1 2">Belongs to the cytochrome P450 family.</text>
</comment>